<feature type="domain" description="HTH cro/C1-type" evidence="1">
    <location>
        <begin position="1"/>
        <end position="46"/>
    </location>
</feature>
<dbReference type="Proteomes" id="UP000676409">
    <property type="component" value="Chromosome"/>
</dbReference>
<dbReference type="InterPro" id="IPR010982">
    <property type="entry name" value="Lambda_DNA-bd_dom_sf"/>
</dbReference>
<dbReference type="KEGG" id="caul:KCG34_09935"/>
<dbReference type="CDD" id="cd00093">
    <property type="entry name" value="HTH_XRE"/>
    <property type="match status" value="1"/>
</dbReference>
<reference evidence="2" key="1">
    <citation type="submission" date="2021-04" db="EMBL/GenBank/DDBJ databases">
        <title>The complete genome sequence of Caulobacter sp. S6.</title>
        <authorList>
            <person name="Tang Y."/>
            <person name="Ouyang W."/>
            <person name="Liu Q."/>
            <person name="Huang B."/>
            <person name="Guo Z."/>
            <person name="Lei P."/>
        </authorList>
    </citation>
    <scope>NUCLEOTIDE SEQUENCE</scope>
    <source>
        <strain evidence="2">S6</strain>
    </source>
</reference>
<keyword evidence="3" id="KW-1185">Reference proteome</keyword>
<dbReference type="Pfam" id="PF01381">
    <property type="entry name" value="HTH_3"/>
    <property type="match status" value="1"/>
</dbReference>
<sequence>MTQDQLAQEIGVSFQQIQKYERGANRLSASMLFEVARALDVPVQWFFEGAPVAEPGSAGDHPALEFLMSDEGGEILDLFPRIENRALRRRLLQLLRHLAR</sequence>
<dbReference type="InterPro" id="IPR001387">
    <property type="entry name" value="Cro/C1-type_HTH"/>
</dbReference>
<dbReference type="AlphaFoldDB" id="A0A975G524"/>
<evidence type="ECO:0000313" key="3">
    <source>
        <dbReference type="Proteomes" id="UP000676409"/>
    </source>
</evidence>
<dbReference type="PROSITE" id="PS50943">
    <property type="entry name" value="HTH_CROC1"/>
    <property type="match status" value="1"/>
</dbReference>
<name>A0A975G524_9CAUL</name>
<accession>A0A975G524</accession>
<proteinExistence type="predicted"/>
<dbReference type="EMBL" id="CP073078">
    <property type="protein sequence ID" value="QUD90728.1"/>
    <property type="molecule type" value="Genomic_DNA"/>
</dbReference>
<dbReference type="SMART" id="SM00530">
    <property type="entry name" value="HTH_XRE"/>
    <property type="match status" value="1"/>
</dbReference>
<dbReference type="SUPFAM" id="SSF47413">
    <property type="entry name" value="lambda repressor-like DNA-binding domains"/>
    <property type="match status" value="1"/>
</dbReference>
<dbReference type="GO" id="GO:0003677">
    <property type="term" value="F:DNA binding"/>
    <property type="evidence" value="ECO:0007669"/>
    <property type="project" value="InterPro"/>
</dbReference>
<protein>
    <submittedName>
        <fullName evidence="2">Helix-turn-helix transcriptional regulator</fullName>
    </submittedName>
</protein>
<evidence type="ECO:0000313" key="2">
    <source>
        <dbReference type="EMBL" id="QUD90728.1"/>
    </source>
</evidence>
<organism evidence="2 3">
    <name type="scientific">Phenylobacterium montanum</name>
    <dbReference type="NCBI Taxonomy" id="2823693"/>
    <lineage>
        <taxon>Bacteria</taxon>
        <taxon>Pseudomonadati</taxon>
        <taxon>Pseudomonadota</taxon>
        <taxon>Alphaproteobacteria</taxon>
        <taxon>Caulobacterales</taxon>
        <taxon>Caulobacteraceae</taxon>
        <taxon>Phenylobacterium</taxon>
    </lineage>
</organism>
<gene>
    <name evidence="2" type="ORF">KCG34_09935</name>
</gene>
<evidence type="ECO:0000259" key="1">
    <source>
        <dbReference type="PROSITE" id="PS50943"/>
    </source>
</evidence>
<dbReference type="Gene3D" id="1.10.260.40">
    <property type="entry name" value="lambda repressor-like DNA-binding domains"/>
    <property type="match status" value="1"/>
</dbReference>